<dbReference type="InterPro" id="IPR001444">
    <property type="entry name" value="Flag_bb_rod_N"/>
</dbReference>
<dbReference type="EMBL" id="QICS01000005">
    <property type="protein sequence ID" value="PXV90225.1"/>
    <property type="molecule type" value="Genomic_DNA"/>
</dbReference>
<proteinExistence type="inferred from homology"/>
<dbReference type="PRINTS" id="PR01005">
    <property type="entry name" value="FLGHOOKAP1"/>
</dbReference>
<gene>
    <name evidence="11" type="ORF">C8E03_105133</name>
</gene>
<dbReference type="Proteomes" id="UP000247523">
    <property type="component" value="Unassembled WGS sequence"/>
</dbReference>
<dbReference type="NCBIfam" id="TIGR02492">
    <property type="entry name" value="flgK_ends"/>
    <property type="match status" value="1"/>
</dbReference>
<keyword evidence="6" id="KW-0975">Bacterial flagellum</keyword>
<dbReference type="Pfam" id="PF00460">
    <property type="entry name" value="Flg_bb_rod"/>
    <property type="match status" value="1"/>
</dbReference>
<evidence type="ECO:0000256" key="5">
    <source>
        <dbReference type="ARBA" id="ARBA00022525"/>
    </source>
</evidence>
<dbReference type="RefSeq" id="WP_110291121.1">
    <property type="nucleotide sequence ID" value="NZ_QICS01000005.1"/>
</dbReference>
<dbReference type="Pfam" id="PF22638">
    <property type="entry name" value="FlgK_D1"/>
    <property type="match status" value="1"/>
</dbReference>
<evidence type="ECO:0000259" key="10">
    <source>
        <dbReference type="Pfam" id="PF22638"/>
    </source>
</evidence>
<evidence type="ECO:0000256" key="4">
    <source>
        <dbReference type="ARBA" id="ARBA00016244"/>
    </source>
</evidence>
<evidence type="ECO:0000259" key="8">
    <source>
        <dbReference type="Pfam" id="PF00460"/>
    </source>
</evidence>
<name>A0A318ERM5_9FIRM</name>
<keyword evidence="11" id="KW-0966">Cell projection</keyword>
<feature type="coiled-coil region" evidence="7">
    <location>
        <begin position="170"/>
        <end position="197"/>
    </location>
</feature>
<evidence type="ECO:0000256" key="2">
    <source>
        <dbReference type="ARBA" id="ARBA00004613"/>
    </source>
</evidence>
<feature type="domain" description="Flagellar hook-associated protein FlgK helical" evidence="10">
    <location>
        <begin position="101"/>
        <end position="304"/>
    </location>
</feature>
<keyword evidence="5" id="KW-0964">Secreted</keyword>
<dbReference type="GO" id="GO:0005198">
    <property type="term" value="F:structural molecule activity"/>
    <property type="evidence" value="ECO:0007669"/>
    <property type="project" value="InterPro"/>
</dbReference>
<dbReference type="PANTHER" id="PTHR30033:SF1">
    <property type="entry name" value="FLAGELLAR HOOK-ASSOCIATED PROTEIN 1"/>
    <property type="match status" value="1"/>
</dbReference>
<dbReference type="SUPFAM" id="SSF64518">
    <property type="entry name" value="Phase 1 flagellin"/>
    <property type="match status" value="1"/>
</dbReference>
<accession>A0A318ERM5</accession>
<dbReference type="GO" id="GO:0005576">
    <property type="term" value="C:extracellular region"/>
    <property type="evidence" value="ECO:0007669"/>
    <property type="project" value="UniProtKB-SubCell"/>
</dbReference>
<evidence type="ECO:0000256" key="3">
    <source>
        <dbReference type="ARBA" id="ARBA00009677"/>
    </source>
</evidence>
<feature type="domain" description="Flagellar basal body rod protein N-terminal" evidence="8">
    <location>
        <begin position="7"/>
        <end position="36"/>
    </location>
</feature>
<dbReference type="GO" id="GO:0044780">
    <property type="term" value="P:bacterial-type flagellum assembly"/>
    <property type="evidence" value="ECO:0007669"/>
    <property type="project" value="InterPro"/>
</dbReference>
<dbReference type="PANTHER" id="PTHR30033">
    <property type="entry name" value="FLAGELLAR HOOK-ASSOCIATED PROTEIN 1"/>
    <property type="match status" value="1"/>
</dbReference>
<feature type="domain" description="Flagellar basal-body/hook protein C-terminal" evidence="9">
    <location>
        <begin position="562"/>
        <end position="597"/>
    </location>
</feature>
<evidence type="ECO:0000256" key="1">
    <source>
        <dbReference type="ARBA" id="ARBA00004365"/>
    </source>
</evidence>
<protein>
    <recommendedName>
        <fullName evidence="4">Flagellar hook-associated protein 1</fullName>
    </recommendedName>
</protein>
<reference evidence="11 12" key="1">
    <citation type="submission" date="2018-05" db="EMBL/GenBank/DDBJ databases">
        <title>Genomic Encyclopedia of Type Strains, Phase IV (KMG-IV): sequencing the most valuable type-strain genomes for metagenomic binning, comparative biology and taxonomic classification.</title>
        <authorList>
            <person name="Goeker M."/>
        </authorList>
    </citation>
    <scope>NUCLEOTIDE SEQUENCE [LARGE SCALE GENOMIC DNA]</scope>
    <source>
        <strain evidence="11 12">DSM 28816</strain>
    </source>
</reference>
<keyword evidence="11" id="KW-0969">Cilium</keyword>
<comment type="similarity">
    <text evidence="3">Belongs to the flagella basal body rod proteins family.</text>
</comment>
<dbReference type="InterPro" id="IPR053927">
    <property type="entry name" value="FlgK_helical"/>
</dbReference>
<evidence type="ECO:0000313" key="12">
    <source>
        <dbReference type="Proteomes" id="UP000247523"/>
    </source>
</evidence>
<dbReference type="Pfam" id="PF06429">
    <property type="entry name" value="Flg_bbr_C"/>
    <property type="match status" value="1"/>
</dbReference>
<comment type="subcellular location">
    <subcellularLocation>
        <location evidence="1">Bacterial flagellum</location>
    </subcellularLocation>
    <subcellularLocation>
        <location evidence="2">Secreted</location>
    </subcellularLocation>
</comment>
<sequence>MGGMGSLYIGVSGLQTSQNALNTTAHNLANIGTDGYVRQQVVQSDTLYNTIKYGAVSLQQVGIGSTVAQVRQVRDIFLDQSYRLESGRSNYYDVTYNTYYEIESILGTLGGSEFSDSLDKLSDVFNSLSTDPSDTSVQTLLKQRASEFIEDAQNVYSLLKEYQNSLNDQVADTIDDINELANTINELNQKIELVEAGGVENANDLRDSRNSALDELAGLINITYSENSNGVVTVSAEGVPLVTTTSVNEMGYTIDDTTGFITPTWPDYKDKNVYNMNVEISTEKNTNVGKLKALLVQRGSDTADYSDIPVAEDYQDSSGNWTTGSWTIDGTTYTDGKSAYSAAKNYYDNNTSLSGMMNTLAEFDQLIHSVVTKINDILCPNTTMTVATGETWTDKNGNTLTAGETYTCLDVDNCGQSADGTIGTELFSRGATDRYTKYTYTDTSGEVHTSYIYNEEDTTDINSMYTTENLKVNSTITDNVEKLPLYTSNGAVDYEKGLALYSAWTDKSVALNPNSTAKSSFQDYYSKLVDEVGNMGYLYKGYSDSQASTVSGLDDDRQMVIGVSSDEELSNMLRYQNAYNACSRYINVVSEMLETIITSLGRS</sequence>
<evidence type="ECO:0000256" key="6">
    <source>
        <dbReference type="ARBA" id="ARBA00023143"/>
    </source>
</evidence>
<organism evidence="11 12">
    <name type="scientific">Lachnotalea glycerini</name>
    <dbReference type="NCBI Taxonomy" id="1763509"/>
    <lineage>
        <taxon>Bacteria</taxon>
        <taxon>Bacillati</taxon>
        <taxon>Bacillota</taxon>
        <taxon>Clostridia</taxon>
        <taxon>Lachnospirales</taxon>
        <taxon>Lachnospiraceae</taxon>
        <taxon>Lachnotalea</taxon>
    </lineage>
</organism>
<evidence type="ECO:0000259" key="9">
    <source>
        <dbReference type="Pfam" id="PF06429"/>
    </source>
</evidence>
<dbReference type="AlphaFoldDB" id="A0A318ERM5"/>
<keyword evidence="11" id="KW-0282">Flagellum</keyword>
<dbReference type="InterPro" id="IPR010930">
    <property type="entry name" value="Flg_bb/hook_C_dom"/>
</dbReference>
<evidence type="ECO:0000256" key="7">
    <source>
        <dbReference type="SAM" id="Coils"/>
    </source>
</evidence>
<dbReference type="InterPro" id="IPR002371">
    <property type="entry name" value="FlgK"/>
</dbReference>
<keyword evidence="7" id="KW-0175">Coiled coil</keyword>
<dbReference type="GO" id="GO:0009424">
    <property type="term" value="C:bacterial-type flagellum hook"/>
    <property type="evidence" value="ECO:0007669"/>
    <property type="project" value="InterPro"/>
</dbReference>
<evidence type="ECO:0000313" key="11">
    <source>
        <dbReference type="EMBL" id="PXV90225.1"/>
    </source>
</evidence>
<comment type="caution">
    <text evidence="11">The sequence shown here is derived from an EMBL/GenBank/DDBJ whole genome shotgun (WGS) entry which is preliminary data.</text>
</comment>